<dbReference type="Pfam" id="PF01614">
    <property type="entry name" value="IclR_C"/>
    <property type="match status" value="1"/>
</dbReference>
<dbReference type="RefSeq" id="WP_334583811.1">
    <property type="nucleotide sequence ID" value="NZ_JBEZVE010000032.1"/>
</dbReference>
<proteinExistence type="predicted"/>
<dbReference type="SUPFAM" id="SSF55781">
    <property type="entry name" value="GAF domain-like"/>
    <property type="match status" value="1"/>
</dbReference>
<dbReference type="PANTHER" id="PTHR30136:SF35">
    <property type="entry name" value="HTH-TYPE TRANSCRIPTIONAL REGULATOR RV1719"/>
    <property type="match status" value="1"/>
</dbReference>
<dbReference type="EMBL" id="JBEZVE010000032">
    <property type="protein sequence ID" value="MEU3786782.1"/>
    <property type="molecule type" value="Genomic_DNA"/>
</dbReference>
<evidence type="ECO:0000313" key="2">
    <source>
        <dbReference type="EMBL" id="MEU3786782.1"/>
    </source>
</evidence>
<feature type="domain" description="IclR-ED" evidence="1">
    <location>
        <begin position="1"/>
        <end position="83"/>
    </location>
</feature>
<organism evidence="2 3">
    <name type="scientific">Streptomyces sp. 900129855</name>
    <dbReference type="NCBI Taxonomy" id="3155129"/>
    <lineage>
        <taxon>Bacteria</taxon>
        <taxon>Bacillati</taxon>
        <taxon>Actinomycetota</taxon>
        <taxon>Actinomycetes</taxon>
        <taxon>Kitasatosporales</taxon>
        <taxon>Streptomycetaceae</taxon>
        <taxon>Streptomyces</taxon>
    </lineage>
</organism>
<dbReference type="InterPro" id="IPR050707">
    <property type="entry name" value="HTH_MetabolicPath_Reg"/>
</dbReference>
<dbReference type="InterPro" id="IPR029016">
    <property type="entry name" value="GAF-like_dom_sf"/>
</dbReference>
<gene>
    <name evidence="2" type="ORF">AB0E89_40710</name>
</gene>
<evidence type="ECO:0000259" key="1">
    <source>
        <dbReference type="PROSITE" id="PS51078"/>
    </source>
</evidence>
<name>A0ABV2ZW45_9ACTN</name>
<protein>
    <submittedName>
        <fullName evidence="2">IclR family transcriptional regulator C-terminal domain-containing protein</fullName>
    </submittedName>
</protein>
<comment type="caution">
    <text evidence="2">The sequence shown here is derived from an EMBL/GenBank/DDBJ whole genome shotgun (WGS) entry which is preliminary data.</text>
</comment>
<keyword evidence="3" id="KW-1185">Reference proteome</keyword>
<dbReference type="InterPro" id="IPR014757">
    <property type="entry name" value="Tscrpt_reg_IclR_C"/>
</dbReference>
<dbReference type="PROSITE" id="PS51078">
    <property type="entry name" value="ICLR_ED"/>
    <property type="match status" value="1"/>
</dbReference>
<sequence>MRSLAELRPALAEIRGQGWAVQNEELAYGLRSVAAPVRDASGAVVAAVNVAVPAMEFPVTRLHDDLRPPLLEACQEITRLLGGA</sequence>
<dbReference type="PANTHER" id="PTHR30136">
    <property type="entry name" value="HELIX-TURN-HELIX TRANSCRIPTIONAL REGULATOR, ICLR FAMILY"/>
    <property type="match status" value="1"/>
</dbReference>
<reference evidence="2 3" key="1">
    <citation type="submission" date="2024-06" db="EMBL/GenBank/DDBJ databases">
        <title>The Natural Products Discovery Center: Release of the First 8490 Sequenced Strains for Exploring Actinobacteria Biosynthetic Diversity.</title>
        <authorList>
            <person name="Kalkreuter E."/>
            <person name="Kautsar S.A."/>
            <person name="Yang D."/>
            <person name="Bader C.D."/>
            <person name="Teijaro C.N."/>
            <person name="Fluegel L."/>
            <person name="Davis C.M."/>
            <person name="Simpson J.R."/>
            <person name="Lauterbach L."/>
            <person name="Steele A.D."/>
            <person name="Gui C."/>
            <person name="Meng S."/>
            <person name="Li G."/>
            <person name="Viehrig K."/>
            <person name="Ye F."/>
            <person name="Su P."/>
            <person name="Kiefer A.F."/>
            <person name="Nichols A."/>
            <person name="Cepeda A.J."/>
            <person name="Yan W."/>
            <person name="Fan B."/>
            <person name="Jiang Y."/>
            <person name="Adhikari A."/>
            <person name="Zheng C.-J."/>
            <person name="Schuster L."/>
            <person name="Cowan T.M."/>
            <person name="Smanski M.J."/>
            <person name="Chevrette M.G."/>
            <person name="De Carvalho L.P.S."/>
            <person name="Shen B."/>
        </authorList>
    </citation>
    <scope>NUCLEOTIDE SEQUENCE [LARGE SCALE GENOMIC DNA]</scope>
    <source>
        <strain evidence="2 3">NPDC033843</strain>
    </source>
</reference>
<dbReference type="Gene3D" id="3.30.450.40">
    <property type="match status" value="1"/>
</dbReference>
<accession>A0ABV2ZW45</accession>
<dbReference type="Proteomes" id="UP001550739">
    <property type="component" value="Unassembled WGS sequence"/>
</dbReference>
<evidence type="ECO:0000313" key="3">
    <source>
        <dbReference type="Proteomes" id="UP001550739"/>
    </source>
</evidence>